<dbReference type="Pfam" id="PF03899">
    <property type="entry name" value="ATP-synt_I"/>
    <property type="match status" value="1"/>
</dbReference>
<accession>A0A1W1CW81</accession>
<evidence type="ECO:0000313" key="7">
    <source>
        <dbReference type="EMBL" id="SFV70039.1"/>
    </source>
</evidence>
<evidence type="ECO:0000256" key="6">
    <source>
        <dbReference type="SAM" id="Phobius"/>
    </source>
</evidence>
<keyword evidence="2" id="KW-1003">Cell membrane</keyword>
<sequence>MIALVVLVVSSELKAVLSVIYGGCISLNNSYLNNRILKKQKKYNISINASLGLMIINVVVRMLLVALFVLIGLKIDLNAFSLLLGFAIGQVGFLIDRVLIQNGG</sequence>
<dbReference type="InterPro" id="IPR005598">
    <property type="entry name" value="ATP_synth_I"/>
</dbReference>
<name>A0A1W1CW81_9ZZZZ</name>
<evidence type="ECO:0000256" key="3">
    <source>
        <dbReference type="ARBA" id="ARBA00022692"/>
    </source>
</evidence>
<comment type="subcellular location">
    <subcellularLocation>
        <location evidence="1">Cell membrane</location>
        <topology evidence="1">Multi-pass membrane protein</topology>
    </subcellularLocation>
</comment>
<dbReference type="GO" id="GO:0005886">
    <property type="term" value="C:plasma membrane"/>
    <property type="evidence" value="ECO:0007669"/>
    <property type="project" value="UniProtKB-SubCell"/>
</dbReference>
<evidence type="ECO:0000256" key="5">
    <source>
        <dbReference type="ARBA" id="ARBA00023136"/>
    </source>
</evidence>
<proteinExistence type="predicted"/>
<reference evidence="7" key="1">
    <citation type="submission" date="2016-10" db="EMBL/GenBank/DDBJ databases">
        <authorList>
            <person name="de Groot N.N."/>
        </authorList>
    </citation>
    <scope>NUCLEOTIDE SEQUENCE</scope>
</reference>
<organism evidence="7">
    <name type="scientific">hydrothermal vent metagenome</name>
    <dbReference type="NCBI Taxonomy" id="652676"/>
    <lineage>
        <taxon>unclassified sequences</taxon>
        <taxon>metagenomes</taxon>
        <taxon>ecological metagenomes</taxon>
    </lineage>
</organism>
<gene>
    <name evidence="7" type="ORF">MNB_SUP05-5-1172</name>
</gene>
<feature type="transmembrane region" description="Helical" evidence="6">
    <location>
        <begin position="53"/>
        <end position="73"/>
    </location>
</feature>
<feature type="transmembrane region" description="Helical" evidence="6">
    <location>
        <begin position="15"/>
        <end position="32"/>
    </location>
</feature>
<evidence type="ECO:0000256" key="2">
    <source>
        <dbReference type="ARBA" id="ARBA00022475"/>
    </source>
</evidence>
<dbReference type="EMBL" id="FPHJ01000069">
    <property type="protein sequence ID" value="SFV70039.1"/>
    <property type="molecule type" value="Genomic_DNA"/>
</dbReference>
<keyword evidence="4 6" id="KW-1133">Transmembrane helix</keyword>
<protein>
    <submittedName>
        <fullName evidence="7">FIG048548: ATP synthase protein I2</fullName>
    </submittedName>
</protein>
<evidence type="ECO:0000256" key="4">
    <source>
        <dbReference type="ARBA" id="ARBA00022989"/>
    </source>
</evidence>
<keyword evidence="3 6" id="KW-0812">Transmembrane</keyword>
<keyword evidence="5 6" id="KW-0472">Membrane</keyword>
<feature type="transmembrane region" description="Helical" evidence="6">
    <location>
        <begin position="79"/>
        <end position="100"/>
    </location>
</feature>
<dbReference type="AlphaFoldDB" id="A0A1W1CW81"/>
<evidence type="ECO:0000256" key="1">
    <source>
        <dbReference type="ARBA" id="ARBA00004651"/>
    </source>
</evidence>